<evidence type="ECO:0000256" key="1">
    <source>
        <dbReference type="SAM" id="MobiDB-lite"/>
    </source>
</evidence>
<dbReference type="Proteomes" id="UP000011885">
    <property type="component" value="Unassembled WGS sequence"/>
</dbReference>
<dbReference type="PATRIC" id="fig|1263870.3.peg.5956"/>
<keyword evidence="3" id="KW-1185">Reference proteome</keyword>
<comment type="caution">
    <text evidence="2">The sequence shown here is derived from an EMBL/GenBank/DDBJ whole genome shotgun (WGS) entry which is preliminary data.</text>
</comment>
<gene>
    <name evidence="2" type="ORF">RSSM_05625</name>
</gene>
<accession>M5UA53</accession>
<feature type="region of interest" description="Disordered" evidence="1">
    <location>
        <begin position="1"/>
        <end position="24"/>
    </location>
</feature>
<reference evidence="2 3" key="1">
    <citation type="journal article" date="2013" name="Mar. Genomics">
        <title>Expression of sulfatases in Rhodopirellula baltica and the diversity of sulfatases in the genus Rhodopirellula.</title>
        <authorList>
            <person name="Wegner C.E."/>
            <person name="Richter-Heitmann T."/>
            <person name="Klindworth A."/>
            <person name="Klockow C."/>
            <person name="Richter M."/>
            <person name="Achstetter T."/>
            <person name="Glockner F.O."/>
            <person name="Harder J."/>
        </authorList>
    </citation>
    <scope>NUCLEOTIDE SEQUENCE [LARGE SCALE GENOMIC DNA]</scope>
    <source>
        <strain evidence="2 3">SM41</strain>
    </source>
</reference>
<evidence type="ECO:0000313" key="2">
    <source>
        <dbReference type="EMBL" id="EMI52898.1"/>
    </source>
</evidence>
<dbReference type="EMBL" id="ANOH01000399">
    <property type="protein sequence ID" value="EMI52898.1"/>
    <property type="molecule type" value="Genomic_DNA"/>
</dbReference>
<proteinExistence type="predicted"/>
<sequence>MQLTDHHTTSASQAGHPLGTCGHRKPKLFVKANVSRHFINRRESSPNAKNVNDY</sequence>
<dbReference type="AlphaFoldDB" id="M5UA53"/>
<evidence type="ECO:0000313" key="3">
    <source>
        <dbReference type="Proteomes" id="UP000011885"/>
    </source>
</evidence>
<name>M5UA53_9BACT</name>
<organism evidence="2 3">
    <name type="scientific">Rhodopirellula sallentina SM41</name>
    <dbReference type="NCBI Taxonomy" id="1263870"/>
    <lineage>
        <taxon>Bacteria</taxon>
        <taxon>Pseudomonadati</taxon>
        <taxon>Planctomycetota</taxon>
        <taxon>Planctomycetia</taxon>
        <taxon>Pirellulales</taxon>
        <taxon>Pirellulaceae</taxon>
        <taxon>Rhodopirellula</taxon>
    </lineage>
</organism>
<protein>
    <submittedName>
        <fullName evidence="2">Uncharacterized protein</fullName>
    </submittedName>
</protein>